<reference evidence="2" key="1">
    <citation type="submission" date="2010-04" db="EMBL/GenBank/DDBJ databases">
        <title>Complete sequence of plasmid 1 of Burkholderia sp. CCGE1002.</title>
        <authorList>
            <consortium name="US DOE Joint Genome Institute"/>
            <person name="Lucas S."/>
            <person name="Copeland A."/>
            <person name="Lapidus A."/>
            <person name="Cheng J.-F."/>
            <person name="Bruce D."/>
            <person name="Goodwin L."/>
            <person name="Pitluck S."/>
            <person name="Chertkov O."/>
            <person name="Detter J.C."/>
            <person name="Han C."/>
            <person name="Tapia R."/>
            <person name="Land M."/>
            <person name="Hauser L."/>
            <person name="Kyrpides N."/>
            <person name="Ovchinnikova G."/>
            <person name="Martinez-Romero E."/>
            <person name="Hernandez M.A.R."/>
            <person name="Tiedje J.M."/>
            <person name="Woyke T."/>
        </authorList>
    </citation>
    <scope>NUCLEOTIDE SEQUENCE [LARGE SCALE GENOMIC DNA]</scope>
    <source>
        <strain evidence="2">CCGE1002</strain>
        <plasmid evidence="2">pBC201</plasmid>
    </source>
</reference>
<evidence type="ECO:0000313" key="1">
    <source>
        <dbReference type="EMBL" id="ADG20852.1"/>
    </source>
</evidence>
<organism evidence="1 2">
    <name type="scientific">Paraburkholderia atlantica</name>
    <dbReference type="NCBI Taxonomy" id="2654982"/>
    <lineage>
        <taxon>Bacteria</taxon>
        <taxon>Pseudomonadati</taxon>
        <taxon>Pseudomonadota</taxon>
        <taxon>Betaproteobacteria</taxon>
        <taxon>Burkholderiales</taxon>
        <taxon>Burkholderiaceae</taxon>
        <taxon>Paraburkholderia</taxon>
    </lineage>
</organism>
<reference evidence="1 2" key="2">
    <citation type="journal article" date="2012" name="J. Bacteriol.">
        <title>Genome Sequences of Burkholderia sp. Strains CCGE1002 and H160, Isolated from Legume Nodules in Mexico and Brazil.</title>
        <authorList>
            <person name="Ormeno-Orrillo E."/>
            <person name="Rogel M.A."/>
            <person name="Chueire L.M."/>
            <person name="Tiedje J.M."/>
            <person name="Martinez-Romero E."/>
            <person name="Hungria M."/>
        </authorList>
    </citation>
    <scope>NUCLEOTIDE SEQUENCE [LARGE SCALE GENOMIC DNA]</scope>
    <source>
        <strain evidence="1 2">CCGE1002</strain>
        <plasmid evidence="2">pBC201</plasmid>
    </source>
</reference>
<dbReference type="AlphaFoldDB" id="D5WNH3"/>
<name>D5WNH3_PARAM</name>
<accession>D5WNH3</accession>
<dbReference type="KEGG" id="bge:BC1002_7102"/>
<evidence type="ECO:0000313" key="2">
    <source>
        <dbReference type="Proteomes" id="UP000002190"/>
    </source>
</evidence>
<protein>
    <submittedName>
        <fullName evidence="1">Uncharacterized protein</fullName>
    </submittedName>
</protein>
<dbReference type="EMBL" id="CP002016">
    <property type="protein sequence ID" value="ADG20852.1"/>
    <property type="molecule type" value="Genomic_DNA"/>
</dbReference>
<keyword evidence="1" id="KW-0614">Plasmid</keyword>
<dbReference type="RefSeq" id="WP_013094628.1">
    <property type="nucleotide sequence ID" value="NC_014120.1"/>
</dbReference>
<gene>
    <name evidence="1" type="ordered locus">BC1002_7102</name>
</gene>
<dbReference type="Proteomes" id="UP000002190">
    <property type="component" value="Plasmid pBC201"/>
</dbReference>
<dbReference type="HOGENOM" id="CLU_489739_0_0_4"/>
<proteinExistence type="predicted"/>
<geneLocation type="plasmid" evidence="1 2">
    <name>pBC201</name>
</geneLocation>
<dbReference type="GeneID" id="301098061"/>
<sequence length="556" mass="60233">MPTTAYSEPGKLVLSLFDELINRIKSSRPMRTNGKPLTQGFVYSQLVLGMPCDPRDYMNTWSPSAGGTIQDAKNNQPDITTASANGGGGTAVAVDPKLQQSINATWKTSRLVDQMLVVTDDDSYQEYPTARHVSFSYEGIINGMQAKPMPPLAPDVQKQIDDATKVLYELDPDDGSIVGKTKLYKNYMRNAEAYAQAKTDFTIAQNTALTDPTLAHSWPLLSASYKQKVDDAYDTFKTEGADKVERALDIIESVGISMQDHMIAKARKTFDLWNLAGLSGVADTTPYAYISPTAWADPLADDDGWQKLTVTSQQYNSHNEFHSANFVDSHFHSDSSSNSASAGASYFGFGAYASGGNSSADVSATYKAQSGTSYQFHNDAKNLTITVDYALCTINRPYFIGDLFYMNDWYLVGNKAKAISDGTVEGMLGDKTPHLMPMIPVQFLVIRNVKISAKAEDWGGDGATLHQMYTDSQSNSSSWNAGGGGGFSIGFLTIGGGGSHSETHADASFSSREKDDSDNNFGWSFDGQTLEVRGAQIVAWLNEIVPASAPLDAPAN</sequence>